<dbReference type="CDD" id="cd03109">
    <property type="entry name" value="DTBS"/>
    <property type="match status" value="1"/>
</dbReference>
<comment type="caution">
    <text evidence="1">Lacks conserved residue(s) required for the propagation of feature annotation.</text>
</comment>
<comment type="pathway">
    <text evidence="1">Cofactor biosynthesis; biotin biosynthesis; biotin from 7,8-diaminononanoate: step 1/2.</text>
</comment>
<dbReference type="Proteomes" id="UP000671879">
    <property type="component" value="Chromosome"/>
</dbReference>
<dbReference type="GO" id="GO:0005829">
    <property type="term" value="C:cytosol"/>
    <property type="evidence" value="ECO:0007669"/>
    <property type="project" value="TreeGrafter"/>
</dbReference>
<dbReference type="EC" id="6.3.3.3" evidence="1"/>
<feature type="binding site" evidence="1">
    <location>
        <position position="16"/>
    </location>
    <ligand>
        <name>Mg(2+)</name>
        <dbReference type="ChEBI" id="CHEBI:18420"/>
    </ligand>
</feature>
<protein>
    <recommendedName>
        <fullName evidence="1">ATP-dependent dethiobiotin synthetase BioD</fullName>
        <ecNumber evidence="1">6.3.3.3</ecNumber>
    </recommendedName>
    <alternativeName>
        <fullName evidence="1">DTB synthetase</fullName>
        <shortName evidence="1">DTBS</shortName>
    </alternativeName>
    <alternativeName>
        <fullName evidence="1">Dethiobiotin synthase</fullName>
    </alternativeName>
</protein>
<evidence type="ECO:0000313" key="3">
    <source>
        <dbReference type="Proteomes" id="UP000671879"/>
    </source>
</evidence>
<dbReference type="NCBIfam" id="TIGR00347">
    <property type="entry name" value="bioD"/>
    <property type="match status" value="1"/>
</dbReference>
<dbReference type="HAMAP" id="MF_00336">
    <property type="entry name" value="BioD"/>
    <property type="match status" value="1"/>
</dbReference>
<dbReference type="PANTHER" id="PTHR43210:SF5">
    <property type="entry name" value="DETHIOBIOTIN SYNTHETASE"/>
    <property type="match status" value="1"/>
</dbReference>
<keyword evidence="1" id="KW-0963">Cytoplasm</keyword>
<dbReference type="InterPro" id="IPR004472">
    <property type="entry name" value="DTB_synth_BioD"/>
</dbReference>
<comment type="similarity">
    <text evidence="1">Belongs to the dethiobiotin synthetase family.</text>
</comment>
<reference evidence="3" key="1">
    <citation type="submission" date="2021-04" db="EMBL/GenBank/DDBJ databases">
        <title>A novel Synergistetes isolate from a pyrite-forming mixed culture.</title>
        <authorList>
            <person name="Bunk B."/>
            <person name="Sproer C."/>
            <person name="Spring S."/>
            <person name="Pester M."/>
        </authorList>
    </citation>
    <scope>NUCLEOTIDE SEQUENCE [LARGE SCALE GENOMIC DNA]</scope>
    <source>
        <strain evidence="3">J.5.4.2-T.3.5.2</strain>
    </source>
</reference>
<keyword evidence="1" id="KW-0093">Biotin biosynthesis</keyword>
<dbReference type="RefSeq" id="WP_274373415.1">
    <property type="nucleotide sequence ID" value="NZ_CP072943.1"/>
</dbReference>
<feature type="binding site" evidence="1">
    <location>
        <begin position="108"/>
        <end position="111"/>
    </location>
    <ligand>
        <name>ATP</name>
        <dbReference type="ChEBI" id="CHEBI:30616"/>
    </ligand>
</feature>
<gene>
    <name evidence="1 2" type="primary">bioD</name>
    <name evidence="2" type="ORF">KAR29_12965</name>
</gene>
<dbReference type="GO" id="GO:0005524">
    <property type="term" value="F:ATP binding"/>
    <property type="evidence" value="ECO:0007669"/>
    <property type="project" value="UniProtKB-UniRule"/>
</dbReference>
<name>A0A9Q7EVS4_9BACT</name>
<feature type="binding site" evidence="1">
    <location>
        <begin position="197"/>
        <end position="199"/>
    </location>
    <ligand>
        <name>ATP</name>
        <dbReference type="ChEBI" id="CHEBI:30616"/>
    </ligand>
</feature>
<dbReference type="GO" id="GO:0009102">
    <property type="term" value="P:biotin biosynthetic process"/>
    <property type="evidence" value="ECO:0007669"/>
    <property type="project" value="UniProtKB-UniRule"/>
</dbReference>
<keyword evidence="1 2" id="KW-0436">Ligase</keyword>
<accession>A0A9Q7EVS4</accession>
<evidence type="ECO:0000313" key="2">
    <source>
        <dbReference type="EMBL" id="QTX32199.1"/>
    </source>
</evidence>
<dbReference type="KEGG" id="aram:KAR29_12965"/>
<dbReference type="AlphaFoldDB" id="A0A9Q7EVS4"/>
<feature type="binding site" evidence="1">
    <location>
        <position position="41"/>
    </location>
    <ligand>
        <name>substrate</name>
    </ligand>
</feature>
<keyword evidence="1" id="KW-0479">Metal-binding</keyword>
<comment type="subunit">
    <text evidence="1">Homodimer.</text>
</comment>
<feature type="binding site" evidence="1">
    <location>
        <position position="47"/>
    </location>
    <ligand>
        <name>ATP</name>
        <dbReference type="ChEBI" id="CHEBI:30616"/>
    </ligand>
</feature>
<comment type="catalytic activity">
    <reaction evidence="1">
        <text>(7R,8S)-7,8-diammoniononanoate + CO2 + ATP = (4R,5S)-dethiobiotin + ADP + phosphate + 3 H(+)</text>
        <dbReference type="Rhea" id="RHEA:15805"/>
        <dbReference type="ChEBI" id="CHEBI:15378"/>
        <dbReference type="ChEBI" id="CHEBI:16526"/>
        <dbReference type="ChEBI" id="CHEBI:30616"/>
        <dbReference type="ChEBI" id="CHEBI:43474"/>
        <dbReference type="ChEBI" id="CHEBI:149469"/>
        <dbReference type="ChEBI" id="CHEBI:149473"/>
        <dbReference type="ChEBI" id="CHEBI:456216"/>
        <dbReference type="EC" id="6.3.3.3"/>
    </reaction>
</comment>
<keyword evidence="1" id="KW-0067">ATP-binding</keyword>
<comment type="subcellular location">
    <subcellularLocation>
        <location evidence="1">Cytoplasm</location>
    </subcellularLocation>
</comment>
<sequence>MKSLFVAGTATDVGKTALSAALVVALRRRGVDAGWFKPVGTGRIAPDVEVVRAATGLDDAVELMCPFLFGPPLSPHLAARLEGRAFLWDGVERAWRELLRRHDLLVVEGAGGLAVPLDEGGSLVVHIPLRLGLEAILVGRAGLGTINETLLSAQFAAAQGLTLKAVVLNGGRGELCEADNVLQIGRLTALETLGPVPHVEEGTTSGAFFDAVEAVLFPSRLREWFGLGRRPSERSFQP</sequence>
<dbReference type="Gene3D" id="3.40.50.300">
    <property type="entry name" value="P-loop containing nucleotide triphosphate hydrolases"/>
    <property type="match status" value="1"/>
</dbReference>
<dbReference type="Pfam" id="PF13500">
    <property type="entry name" value="AAA_26"/>
    <property type="match status" value="1"/>
</dbReference>
<comment type="function">
    <text evidence="1">Catalyzes a mechanistically unusual reaction, the ATP-dependent insertion of CO2 between the N7 and N8 nitrogen atoms of 7,8-diaminopelargonic acid (DAPA, also called 7,8-diammoniononanoate) to form a ureido ring.</text>
</comment>
<dbReference type="EMBL" id="CP072943">
    <property type="protein sequence ID" value="QTX32199.1"/>
    <property type="molecule type" value="Genomic_DNA"/>
</dbReference>
<dbReference type="PIRSF" id="PIRSF006755">
    <property type="entry name" value="DTB_synth"/>
    <property type="match status" value="1"/>
</dbReference>
<feature type="binding site" evidence="1">
    <location>
        <position position="47"/>
    </location>
    <ligand>
        <name>Mg(2+)</name>
        <dbReference type="ChEBI" id="CHEBI:18420"/>
    </ligand>
</feature>
<keyword evidence="1" id="KW-0547">Nucleotide-binding</keyword>
<keyword evidence="3" id="KW-1185">Reference proteome</keyword>
<organism evidence="2 3">
    <name type="scientific">Aminithiophilus ramosus</name>
    <dbReference type="NCBI Taxonomy" id="3029084"/>
    <lineage>
        <taxon>Bacteria</taxon>
        <taxon>Thermotogati</taxon>
        <taxon>Synergistota</taxon>
        <taxon>Synergistia</taxon>
        <taxon>Synergistales</taxon>
        <taxon>Aminithiophilaceae</taxon>
        <taxon>Aminithiophilus</taxon>
    </lineage>
</organism>
<dbReference type="GO" id="GO:0004141">
    <property type="term" value="F:dethiobiotin synthase activity"/>
    <property type="evidence" value="ECO:0007669"/>
    <property type="project" value="UniProtKB-UniRule"/>
</dbReference>
<feature type="binding site" evidence="1">
    <location>
        <position position="108"/>
    </location>
    <ligand>
        <name>Mg(2+)</name>
        <dbReference type="ChEBI" id="CHEBI:18420"/>
    </ligand>
</feature>
<dbReference type="GO" id="GO:0000287">
    <property type="term" value="F:magnesium ion binding"/>
    <property type="evidence" value="ECO:0007669"/>
    <property type="project" value="UniProtKB-UniRule"/>
</dbReference>
<feature type="active site" evidence="1">
    <location>
        <position position="37"/>
    </location>
</feature>
<dbReference type="SUPFAM" id="SSF52540">
    <property type="entry name" value="P-loop containing nucleoside triphosphate hydrolases"/>
    <property type="match status" value="1"/>
</dbReference>
<evidence type="ECO:0000256" key="1">
    <source>
        <dbReference type="HAMAP-Rule" id="MF_00336"/>
    </source>
</evidence>
<keyword evidence="1" id="KW-0460">Magnesium</keyword>
<proteinExistence type="inferred from homology"/>
<dbReference type="InterPro" id="IPR027417">
    <property type="entry name" value="P-loop_NTPase"/>
</dbReference>
<comment type="cofactor">
    <cofactor evidence="1">
        <name>Mg(2+)</name>
        <dbReference type="ChEBI" id="CHEBI:18420"/>
    </cofactor>
</comment>
<dbReference type="PANTHER" id="PTHR43210">
    <property type="entry name" value="DETHIOBIOTIN SYNTHETASE"/>
    <property type="match status" value="1"/>
</dbReference>